<accession>A0ABV8WV01</accession>
<reference evidence="3" key="1">
    <citation type="journal article" date="2019" name="Int. J. Syst. Evol. Microbiol.">
        <title>The Global Catalogue of Microorganisms (GCM) 10K type strain sequencing project: providing services to taxonomists for standard genome sequencing and annotation.</title>
        <authorList>
            <consortium name="The Broad Institute Genomics Platform"/>
            <consortium name="The Broad Institute Genome Sequencing Center for Infectious Disease"/>
            <person name="Wu L."/>
            <person name="Ma J."/>
        </authorList>
    </citation>
    <scope>NUCLEOTIDE SEQUENCE [LARGE SCALE GENOMIC DNA]</scope>
    <source>
        <strain evidence="3">CCUG 37865</strain>
    </source>
</reference>
<feature type="transmembrane region" description="Helical" evidence="1">
    <location>
        <begin position="12"/>
        <end position="36"/>
    </location>
</feature>
<evidence type="ECO:0000313" key="2">
    <source>
        <dbReference type="EMBL" id="MFC4403309.1"/>
    </source>
</evidence>
<name>A0ABV8WV01_9BACI</name>
<evidence type="ECO:0000313" key="3">
    <source>
        <dbReference type="Proteomes" id="UP001595882"/>
    </source>
</evidence>
<proteinExistence type="predicted"/>
<keyword evidence="1" id="KW-1133">Transmembrane helix</keyword>
<dbReference type="Proteomes" id="UP001595882">
    <property type="component" value="Unassembled WGS sequence"/>
</dbReference>
<dbReference type="EMBL" id="JBHSDT010000004">
    <property type="protein sequence ID" value="MFC4403309.1"/>
    <property type="molecule type" value="Genomic_DNA"/>
</dbReference>
<keyword evidence="1" id="KW-0472">Membrane</keyword>
<organism evidence="2 3">
    <name type="scientific">Gracilibacillus xinjiangensis</name>
    <dbReference type="NCBI Taxonomy" id="1193282"/>
    <lineage>
        <taxon>Bacteria</taxon>
        <taxon>Bacillati</taxon>
        <taxon>Bacillota</taxon>
        <taxon>Bacilli</taxon>
        <taxon>Bacillales</taxon>
        <taxon>Bacillaceae</taxon>
        <taxon>Gracilibacillus</taxon>
    </lineage>
</organism>
<sequence>MDEQLVVLYFDQWTIIGFIFLFFWLIVFAIDIYFNFQKRKEMKRLKEFNDGLERLLNLPIKDFKRKIRNGHSECD</sequence>
<comment type="caution">
    <text evidence="2">The sequence shown here is derived from an EMBL/GenBank/DDBJ whole genome shotgun (WGS) entry which is preliminary data.</text>
</comment>
<keyword evidence="1" id="KW-0812">Transmembrane</keyword>
<evidence type="ECO:0000256" key="1">
    <source>
        <dbReference type="SAM" id="Phobius"/>
    </source>
</evidence>
<gene>
    <name evidence="2" type="ORF">ACFOY7_09485</name>
</gene>
<keyword evidence="3" id="KW-1185">Reference proteome</keyword>
<protein>
    <submittedName>
        <fullName evidence="2">Uncharacterized protein</fullName>
    </submittedName>
</protein>
<dbReference type="RefSeq" id="WP_390251719.1">
    <property type="nucleotide sequence ID" value="NZ_JBHSDT010000004.1"/>
</dbReference>